<dbReference type="UniPathway" id="UPA00223">
    <property type="reaction ID" value="UER00718"/>
</dbReference>
<accession>A0A497XNY2</accession>
<dbReference type="NCBIfam" id="NF005558">
    <property type="entry name" value="PRK07229.1"/>
    <property type="match status" value="1"/>
</dbReference>
<evidence type="ECO:0000256" key="7">
    <source>
        <dbReference type="ARBA" id="ARBA00023014"/>
    </source>
</evidence>
<comment type="cofactor">
    <cofactor evidence="1">
        <name>[4Fe-4S] cluster</name>
        <dbReference type="ChEBI" id="CHEBI:49883"/>
    </cofactor>
</comment>
<dbReference type="InterPro" id="IPR015931">
    <property type="entry name" value="Acnase/IPM_dHydase_lsu_aba_1/3"/>
</dbReference>
<dbReference type="InterPro" id="IPR000573">
    <property type="entry name" value="AconitaseA/IPMdHydase_ssu_swvl"/>
</dbReference>
<sequence>MAKGTVAWKIIKEHLVSGKMEPGEEIAIKIDQTLTQDATGTMAYLELEAMGVPRVRTELSVSYIDHNMLQTDFRNPDDHKYLMSVAKRFGIWLSKPGNGICHQVHVERFAKPGKTLLGSDSHTPTSGGVGMLAIGAGGLDVAAAMAGEPFYLKMPKIVGVKLTGKMPDWVTAKDIILELLRRLTVKGGLGKIFEYFGEGVKELSVPERSTITNMGAELGATTSIFPSDEVTRAYLKAQGRDKDWIELLPDPGAEYDEVIEINLSELEPLIAQPHSPDNVVPVREIEGIKVDQVVIGSCTNSSFVDLTRSAKLLEGRKVHPDVVFAVAPGSKQALELITENGGLLSFLKAGARILESACGPCIGMGYAPPSGGVSVRSFNRNFEGRSGTPDAKVYLASPETCVACAIAGEIIDPRRLAKETGAKWIRVEMPDRFPYGDEAFIEPLSPEEAEKVEIYRGPNIKPLPPFDELPDRLEGEVTLIVGDNITTDHIMPAGAKILPLRSNIYAISEYVYHYVDQEFVPRIKAVKEKGKAGVIIGGENYGQGSSREHAALAPRFLGVRAVIAKSFARIHHANLVNFGIVPLEFTDKSDYDKFSLGDEIEIPELTKRLREGKEVLVVNKTTGDEIVCRYNLTPYQVEVLLGGGRLNYIKRKQSQEVAR</sequence>
<evidence type="ECO:0000256" key="10">
    <source>
        <dbReference type="ARBA" id="ARBA00031977"/>
    </source>
</evidence>
<dbReference type="Gene3D" id="3.30.499.10">
    <property type="entry name" value="Aconitase, domain 3"/>
    <property type="match status" value="2"/>
</dbReference>
<dbReference type="InterPro" id="IPR050926">
    <property type="entry name" value="Aconitase/IPM_isomerase"/>
</dbReference>
<keyword evidence="5" id="KW-0479">Metal-binding</keyword>
<evidence type="ECO:0000313" key="13">
    <source>
        <dbReference type="EMBL" id="RLJ70004.1"/>
    </source>
</evidence>
<gene>
    <name evidence="13" type="ORF">BCF55_0265</name>
</gene>
<dbReference type="EC" id="4.2.1.3" evidence="3"/>
<dbReference type="CDD" id="cd01585">
    <property type="entry name" value="AcnA_Bact"/>
    <property type="match status" value="1"/>
</dbReference>
<dbReference type="InterPro" id="IPR018136">
    <property type="entry name" value="Aconitase_4Fe-4S_BS"/>
</dbReference>
<evidence type="ECO:0000256" key="3">
    <source>
        <dbReference type="ARBA" id="ARBA00012926"/>
    </source>
</evidence>
<comment type="pathway">
    <text evidence="2">Carbohydrate metabolism; tricarboxylic acid cycle; isocitrate from oxaloacetate: step 2/2.</text>
</comment>
<keyword evidence="6" id="KW-0408">Iron</keyword>
<evidence type="ECO:0000256" key="9">
    <source>
        <dbReference type="ARBA" id="ARBA00031081"/>
    </source>
</evidence>
<keyword evidence="7" id="KW-0411">Iron-sulfur</keyword>
<dbReference type="InterPro" id="IPR001030">
    <property type="entry name" value="Acoase/IPM_deHydtase_lsu_aba"/>
</dbReference>
<dbReference type="Pfam" id="PF00330">
    <property type="entry name" value="Aconitase"/>
    <property type="match status" value="1"/>
</dbReference>
<feature type="domain" description="Aconitase A/isopropylmalate dehydratase small subunit swivel" evidence="12">
    <location>
        <begin position="515"/>
        <end position="587"/>
    </location>
</feature>
<dbReference type="FunFam" id="3.30.499.10:FF:000019">
    <property type="entry name" value="Aconitate hydratase"/>
    <property type="match status" value="1"/>
</dbReference>
<protein>
    <recommendedName>
        <fullName evidence="4">Aconitate hydratase A</fullName>
        <ecNumber evidence="3">4.2.1.3</ecNumber>
    </recommendedName>
    <alternativeName>
        <fullName evidence="10">Iron-responsive protein-like</fullName>
    </alternativeName>
    <alternativeName>
        <fullName evidence="9">RNA-binding protein</fullName>
    </alternativeName>
</protein>
<dbReference type="SUPFAM" id="SSF52016">
    <property type="entry name" value="LeuD/IlvD-like"/>
    <property type="match status" value="1"/>
</dbReference>
<dbReference type="InterPro" id="IPR036008">
    <property type="entry name" value="Aconitase_4Fe-4S_dom"/>
</dbReference>
<dbReference type="CDD" id="cd01579">
    <property type="entry name" value="AcnA_Bact_Swivel"/>
    <property type="match status" value="1"/>
</dbReference>
<evidence type="ECO:0000256" key="1">
    <source>
        <dbReference type="ARBA" id="ARBA00001966"/>
    </source>
</evidence>
<dbReference type="NCBIfam" id="NF001614">
    <property type="entry name" value="PRK00402.1"/>
    <property type="match status" value="1"/>
</dbReference>
<evidence type="ECO:0000256" key="4">
    <source>
        <dbReference type="ARBA" id="ARBA00019378"/>
    </source>
</evidence>
<evidence type="ECO:0000256" key="5">
    <source>
        <dbReference type="ARBA" id="ARBA00022723"/>
    </source>
</evidence>
<dbReference type="InterPro" id="IPR015928">
    <property type="entry name" value="Aconitase/3IPM_dehydase_swvl"/>
</dbReference>
<evidence type="ECO:0000256" key="2">
    <source>
        <dbReference type="ARBA" id="ARBA00004717"/>
    </source>
</evidence>
<dbReference type="PRINTS" id="PR00415">
    <property type="entry name" value="ACONITASE"/>
</dbReference>
<dbReference type="EMBL" id="RCCJ01000001">
    <property type="protein sequence ID" value="RLJ70004.1"/>
    <property type="molecule type" value="Genomic_DNA"/>
</dbReference>
<keyword evidence="14" id="KW-1185">Reference proteome</keyword>
<dbReference type="OrthoDB" id="9764318at2"/>
<comment type="caution">
    <text evidence="13">The sequence shown here is derived from an EMBL/GenBank/DDBJ whole genome shotgun (WGS) entry which is preliminary data.</text>
</comment>
<evidence type="ECO:0000259" key="12">
    <source>
        <dbReference type="Pfam" id="PF00694"/>
    </source>
</evidence>
<dbReference type="RefSeq" id="WP_121009041.1">
    <property type="nucleotide sequence ID" value="NZ_RCCJ01000001.1"/>
</dbReference>
<dbReference type="GO" id="GO:0006099">
    <property type="term" value="P:tricarboxylic acid cycle"/>
    <property type="evidence" value="ECO:0007669"/>
    <property type="project" value="UniProtKB-UniPathway"/>
</dbReference>
<dbReference type="Pfam" id="PF00694">
    <property type="entry name" value="Aconitase_C"/>
    <property type="match status" value="1"/>
</dbReference>
<dbReference type="AlphaFoldDB" id="A0A497XNY2"/>
<dbReference type="InterPro" id="IPR006250">
    <property type="entry name" value="Aconitase_put"/>
</dbReference>
<comment type="catalytic activity">
    <reaction evidence="8">
        <text>citrate = D-threo-isocitrate</text>
        <dbReference type="Rhea" id="RHEA:10336"/>
        <dbReference type="ChEBI" id="CHEBI:15562"/>
        <dbReference type="ChEBI" id="CHEBI:16947"/>
        <dbReference type="EC" id="4.2.1.3"/>
    </reaction>
</comment>
<evidence type="ECO:0000256" key="8">
    <source>
        <dbReference type="ARBA" id="ARBA00023501"/>
    </source>
</evidence>
<dbReference type="SUPFAM" id="SSF53732">
    <property type="entry name" value="Aconitase iron-sulfur domain"/>
    <property type="match status" value="1"/>
</dbReference>
<dbReference type="NCBIfam" id="TIGR01342">
    <property type="entry name" value="acon_putative"/>
    <property type="match status" value="1"/>
</dbReference>
<dbReference type="GO" id="GO:0005829">
    <property type="term" value="C:cytosol"/>
    <property type="evidence" value="ECO:0007669"/>
    <property type="project" value="TreeGrafter"/>
</dbReference>
<organism evidence="13 14">
    <name type="scientific">Hydrogenivirga caldilitoris</name>
    <dbReference type="NCBI Taxonomy" id="246264"/>
    <lineage>
        <taxon>Bacteria</taxon>
        <taxon>Pseudomonadati</taxon>
        <taxon>Aquificota</taxon>
        <taxon>Aquificia</taxon>
        <taxon>Aquificales</taxon>
        <taxon>Aquificaceae</taxon>
        <taxon>Hydrogenivirga</taxon>
    </lineage>
</organism>
<evidence type="ECO:0000256" key="6">
    <source>
        <dbReference type="ARBA" id="ARBA00023004"/>
    </source>
</evidence>
<name>A0A497XNY2_9AQUI</name>
<dbReference type="PROSITE" id="PS01244">
    <property type="entry name" value="ACONITASE_2"/>
    <property type="match status" value="1"/>
</dbReference>
<reference evidence="13 14" key="1">
    <citation type="submission" date="2018-10" db="EMBL/GenBank/DDBJ databases">
        <title>Genomic Encyclopedia of Archaeal and Bacterial Type Strains, Phase II (KMG-II): from individual species to whole genera.</title>
        <authorList>
            <person name="Goeker M."/>
        </authorList>
    </citation>
    <scope>NUCLEOTIDE SEQUENCE [LARGE SCALE GENOMIC DNA]</scope>
    <source>
        <strain evidence="13 14">DSM 16510</strain>
    </source>
</reference>
<dbReference type="Gene3D" id="3.20.19.10">
    <property type="entry name" value="Aconitase, domain 4"/>
    <property type="match status" value="1"/>
</dbReference>
<dbReference type="GO" id="GO:0003994">
    <property type="term" value="F:aconitate hydratase activity"/>
    <property type="evidence" value="ECO:0007669"/>
    <property type="project" value="UniProtKB-EC"/>
</dbReference>
<dbReference type="GO" id="GO:0051539">
    <property type="term" value="F:4 iron, 4 sulfur cluster binding"/>
    <property type="evidence" value="ECO:0007669"/>
    <property type="project" value="TreeGrafter"/>
</dbReference>
<evidence type="ECO:0000313" key="14">
    <source>
        <dbReference type="Proteomes" id="UP000267841"/>
    </source>
</evidence>
<dbReference type="PANTHER" id="PTHR43160">
    <property type="entry name" value="ACONITATE HYDRATASE B"/>
    <property type="match status" value="1"/>
</dbReference>
<dbReference type="GO" id="GO:0046872">
    <property type="term" value="F:metal ion binding"/>
    <property type="evidence" value="ECO:0007669"/>
    <property type="project" value="UniProtKB-KW"/>
</dbReference>
<dbReference type="PANTHER" id="PTHR43160:SF3">
    <property type="entry name" value="ACONITATE HYDRATASE, MITOCHONDRIAL"/>
    <property type="match status" value="1"/>
</dbReference>
<feature type="domain" description="Aconitase/3-isopropylmalate dehydratase large subunit alpha/beta/alpha" evidence="11">
    <location>
        <begin position="9"/>
        <end position="408"/>
    </location>
</feature>
<evidence type="ECO:0000259" key="11">
    <source>
        <dbReference type="Pfam" id="PF00330"/>
    </source>
</evidence>
<dbReference type="PROSITE" id="PS00450">
    <property type="entry name" value="ACONITASE_1"/>
    <property type="match status" value="1"/>
</dbReference>
<proteinExistence type="predicted"/>
<dbReference type="Proteomes" id="UP000267841">
    <property type="component" value="Unassembled WGS sequence"/>
</dbReference>